<dbReference type="Gene3D" id="2.60.120.290">
    <property type="entry name" value="Spermadhesin, CUB domain"/>
    <property type="match status" value="1"/>
</dbReference>
<dbReference type="PROSITE" id="PS01180">
    <property type="entry name" value="CUB"/>
    <property type="match status" value="1"/>
</dbReference>
<dbReference type="PANTHER" id="PTHR46908">
    <property type="entry name" value="CUBILIN-LIKE PROTEIN"/>
    <property type="match status" value="1"/>
</dbReference>
<feature type="compositionally biased region" description="Basic and acidic residues" evidence="3">
    <location>
        <begin position="162"/>
        <end position="175"/>
    </location>
</feature>
<dbReference type="SUPFAM" id="SSF49854">
    <property type="entry name" value="Spermadhesin, CUB domain"/>
    <property type="match status" value="1"/>
</dbReference>
<dbReference type="SMART" id="SM00042">
    <property type="entry name" value="CUB"/>
    <property type="match status" value="1"/>
</dbReference>
<keyword evidence="1 2" id="KW-1015">Disulfide bond</keyword>
<evidence type="ECO:0000256" key="4">
    <source>
        <dbReference type="SAM" id="Phobius"/>
    </source>
</evidence>
<reference evidence="6" key="2">
    <citation type="submission" date="2025-08" db="UniProtKB">
        <authorList>
            <consortium name="Ensembl"/>
        </authorList>
    </citation>
    <scope>IDENTIFICATION</scope>
</reference>
<dbReference type="Pfam" id="PF00431">
    <property type="entry name" value="CUB"/>
    <property type="match status" value="1"/>
</dbReference>
<name>H3BEH6_LATCH</name>
<feature type="region of interest" description="Disordered" evidence="3">
    <location>
        <begin position="158"/>
        <end position="192"/>
    </location>
</feature>
<dbReference type="eggNOG" id="ENOG502QT4S">
    <property type="taxonomic scope" value="Eukaryota"/>
</dbReference>
<dbReference type="PANTHER" id="PTHR46908:SF4">
    <property type="entry name" value="TUMOR NECROSIS FACTOR-INDUCIBLE GENE 6 PROTEIN"/>
    <property type="match status" value="1"/>
</dbReference>
<reference evidence="6" key="3">
    <citation type="submission" date="2025-09" db="UniProtKB">
        <authorList>
            <consortium name="Ensembl"/>
        </authorList>
    </citation>
    <scope>IDENTIFICATION</scope>
</reference>
<dbReference type="InterPro" id="IPR035914">
    <property type="entry name" value="Sperma_CUB_dom_sf"/>
</dbReference>
<evidence type="ECO:0000256" key="2">
    <source>
        <dbReference type="PROSITE-ProRule" id="PRU00059"/>
    </source>
</evidence>
<evidence type="ECO:0000313" key="6">
    <source>
        <dbReference type="Ensembl" id="ENSLACP00000020297.1"/>
    </source>
</evidence>
<sequence>STKGITCGGVARVQFLLWTSDTRRQRVYYSCGAVIDTQERGLILSPGFPNSYYPNTHCIWQFFVPAEVRLILEILDFDVFESPTEHGRLPDRHISTLQRQSKTVLSAEENDFPITTSKKVEAKQVVQQEQSTHLDLAKGTNAMGQSVSHVSIAQSSLVENAGRGDNDGTEGKIEDATPASDPTHSSPTQPPSLDVCPHDVLYISDLITFSSRFCGTNLPINRTLIFGSSVEMIEVIMELITTTGYGRGFLILFEYKNETEVNFIGVVKPRTGENATLLAIIAGVVLFAMVLMTALCLAY</sequence>
<dbReference type="GeneTree" id="ENSGT00870000136894"/>
<feature type="disulfide bond" evidence="2">
    <location>
        <begin position="31"/>
        <end position="58"/>
    </location>
</feature>
<proteinExistence type="predicted"/>
<keyword evidence="4" id="KW-0472">Membrane</keyword>
<dbReference type="Proteomes" id="UP000008672">
    <property type="component" value="Unassembled WGS sequence"/>
</dbReference>
<comment type="caution">
    <text evidence="2">Lacks conserved residue(s) required for the propagation of feature annotation.</text>
</comment>
<keyword evidence="4" id="KW-1133">Transmembrane helix</keyword>
<dbReference type="AlphaFoldDB" id="H3BEH6"/>
<feature type="transmembrane region" description="Helical" evidence="4">
    <location>
        <begin position="277"/>
        <end position="298"/>
    </location>
</feature>
<protein>
    <submittedName>
        <fullName evidence="6">Si:dkey-112e17.1</fullName>
    </submittedName>
</protein>
<reference evidence="7" key="1">
    <citation type="submission" date="2011-08" db="EMBL/GenBank/DDBJ databases">
        <title>The draft genome of Latimeria chalumnae.</title>
        <authorList>
            <person name="Di Palma F."/>
            <person name="Alfoldi J."/>
            <person name="Johnson J."/>
            <person name="Berlin A."/>
            <person name="Gnerre S."/>
            <person name="Jaffe D."/>
            <person name="MacCallum I."/>
            <person name="Young S."/>
            <person name="Walker B.J."/>
            <person name="Lander E."/>
            <person name="Lindblad-Toh K."/>
        </authorList>
    </citation>
    <scope>NUCLEOTIDE SEQUENCE [LARGE SCALE GENOMIC DNA]</scope>
    <source>
        <strain evidence="7">Wild caught</strain>
    </source>
</reference>
<dbReference type="OMA" id="RPAYEEN"/>
<dbReference type="InParanoid" id="H3BEH6"/>
<feature type="domain" description="CUB" evidence="5">
    <location>
        <begin position="31"/>
        <end position="79"/>
    </location>
</feature>
<accession>H3BEH6</accession>
<keyword evidence="4" id="KW-0812">Transmembrane</keyword>
<dbReference type="CDD" id="cd00041">
    <property type="entry name" value="CUB"/>
    <property type="match status" value="1"/>
</dbReference>
<dbReference type="Bgee" id="ENSLACG00000017838">
    <property type="expression patterns" value="Expressed in post-anal tail muscle"/>
</dbReference>
<dbReference type="HOGENOM" id="CLU_054958_0_0_1"/>
<dbReference type="InterPro" id="IPR000859">
    <property type="entry name" value="CUB_dom"/>
</dbReference>
<organism evidence="6 7">
    <name type="scientific">Latimeria chalumnae</name>
    <name type="common">Coelacanth</name>
    <dbReference type="NCBI Taxonomy" id="7897"/>
    <lineage>
        <taxon>Eukaryota</taxon>
        <taxon>Metazoa</taxon>
        <taxon>Chordata</taxon>
        <taxon>Craniata</taxon>
        <taxon>Vertebrata</taxon>
        <taxon>Euteleostomi</taxon>
        <taxon>Coelacanthiformes</taxon>
        <taxon>Coelacanthidae</taxon>
        <taxon>Latimeria</taxon>
    </lineage>
</organism>
<evidence type="ECO:0000256" key="3">
    <source>
        <dbReference type="SAM" id="MobiDB-lite"/>
    </source>
</evidence>
<dbReference type="Ensembl" id="ENSLACT00000020437.1">
    <property type="protein sequence ID" value="ENSLACP00000020297.1"/>
    <property type="gene ID" value="ENSLACG00000017838.1"/>
</dbReference>
<dbReference type="InterPro" id="IPR052129">
    <property type="entry name" value="Spermadhesin-Link_domain"/>
</dbReference>
<keyword evidence="7" id="KW-1185">Reference proteome</keyword>
<evidence type="ECO:0000256" key="1">
    <source>
        <dbReference type="ARBA" id="ARBA00023157"/>
    </source>
</evidence>
<dbReference type="STRING" id="7897.ENSLACP00000020297"/>
<evidence type="ECO:0000259" key="5">
    <source>
        <dbReference type="PROSITE" id="PS01180"/>
    </source>
</evidence>
<evidence type="ECO:0000313" key="7">
    <source>
        <dbReference type="Proteomes" id="UP000008672"/>
    </source>
</evidence>
<dbReference type="EMBL" id="AFYH01024115">
    <property type="status" value="NOT_ANNOTATED_CDS"/>
    <property type="molecule type" value="Genomic_DNA"/>
</dbReference>